<dbReference type="GO" id="GO:0046872">
    <property type="term" value="F:metal ion binding"/>
    <property type="evidence" value="ECO:0007669"/>
    <property type="project" value="InterPro"/>
</dbReference>
<keyword evidence="1" id="KW-1133">Transmembrane helix</keyword>
<feature type="non-terminal residue" evidence="3">
    <location>
        <position position="87"/>
    </location>
</feature>
<evidence type="ECO:0000259" key="2">
    <source>
        <dbReference type="Pfam" id="PF19335"/>
    </source>
</evidence>
<protein>
    <recommendedName>
        <fullName evidence="2">Heavy metal binding domain-containing protein</fullName>
    </recommendedName>
</protein>
<evidence type="ECO:0000313" key="3">
    <source>
        <dbReference type="EMBL" id="VAX17089.1"/>
    </source>
</evidence>
<name>A0A3B1BG42_9ZZZZ</name>
<sequence>MNKKKNIRLISTAVIAAILGASIFVYFYTPEGLRFYDAVHLWMHKPAVARVMSWIGLSEETVLAGKKVYWCPMHPQVNRDKPGACPI</sequence>
<accession>A0A3B1BG42</accession>
<keyword evidence="1" id="KW-0812">Transmembrane</keyword>
<evidence type="ECO:0000256" key="1">
    <source>
        <dbReference type="SAM" id="Phobius"/>
    </source>
</evidence>
<reference evidence="3" key="1">
    <citation type="submission" date="2018-06" db="EMBL/GenBank/DDBJ databases">
        <authorList>
            <person name="Zhirakovskaya E."/>
        </authorList>
    </citation>
    <scope>NUCLEOTIDE SEQUENCE</scope>
</reference>
<keyword evidence="1" id="KW-0472">Membrane</keyword>
<feature type="transmembrane region" description="Helical" evidence="1">
    <location>
        <begin position="7"/>
        <end position="28"/>
    </location>
</feature>
<dbReference type="Pfam" id="PF19335">
    <property type="entry name" value="HMBD"/>
    <property type="match status" value="1"/>
</dbReference>
<organism evidence="3">
    <name type="scientific">hydrothermal vent metagenome</name>
    <dbReference type="NCBI Taxonomy" id="652676"/>
    <lineage>
        <taxon>unclassified sequences</taxon>
        <taxon>metagenomes</taxon>
        <taxon>ecological metagenomes</taxon>
    </lineage>
</organism>
<gene>
    <name evidence="3" type="ORF">MNBD_NITROSPINAE03-143</name>
</gene>
<proteinExistence type="predicted"/>
<dbReference type="EMBL" id="UOGB01000079">
    <property type="protein sequence ID" value="VAX17089.1"/>
    <property type="molecule type" value="Genomic_DNA"/>
</dbReference>
<feature type="domain" description="Heavy metal binding" evidence="2">
    <location>
        <begin position="68"/>
        <end position="87"/>
    </location>
</feature>
<dbReference type="AlphaFoldDB" id="A0A3B1BG42"/>
<dbReference type="InterPro" id="IPR045800">
    <property type="entry name" value="HMBD"/>
</dbReference>